<organism evidence="1 2">
    <name type="scientific">Letharia columbiana</name>
    <dbReference type="NCBI Taxonomy" id="112416"/>
    <lineage>
        <taxon>Eukaryota</taxon>
        <taxon>Fungi</taxon>
        <taxon>Dikarya</taxon>
        <taxon>Ascomycota</taxon>
        <taxon>Pezizomycotina</taxon>
        <taxon>Lecanoromycetes</taxon>
        <taxon>OSLEUM clade</taxon>
        <taxon>Lecanoromycetidae</taxon>
        <taxon>Lecanorales</taxon>
        <taxon>Lecanorineae</taxon>
        <taxon>Parmeliaceae</taxon>
        <taxon>Letharia</taxon>
    </lineage>
</organism>
<sequence length="155" mass="18253">MAQHKPPFTLETAHRKVKAAQALWNTRDPSKVAQAYTPTSIWRNRSTFLRGHAAIEDFLTKKWEKEKEYRLRKELFAQQDNRIGVQFWYEYRDAQDSMIWKRCYGIEHWTFAADGKMEKRMMSGNDVVIGEEERWFKDGADVDSVALGEADFQGQ</sequence>
<evidence type="ECO:0000313" key="1">
    <source>
        <dbReference type="EMBL" id="KAF6233073.1"/>
    </source>
</evidence>
<dbReference type="InterPro" id="IPR032710">
    <property type="entry name" value="NTF2-like_dom_sf"/>
</dbReference>
<dbReference type="InterPro" id="IPR009783">
    <property type="entry name" value="DUF1348"/>
</dbReference>
<dbReference type="Pfam" id="PF07080">
    <property type="entry name" value="DUF1348"/>
    <property type="match status" value="1"/>
</dbReference>
<name>A0A8H6FQY0_9LECA</name>
<evidence type="ECO:0000313" key="2">
    <source>
        <dbReference type="Proteomes" id="UP000578531"/>
    </source>
</evidence>
<evidence type="ECO:0008006" key="3">
    <source>
        <dbReference type="Google" id="ProtNLM"/>
    </source>
</evidence>
<reference evidence="1 2" key="1">
    <citation type="journal article" date="2020" name="Genomics">
        <title>Complete, high-quality genomes from long-read metagenomic sequencing of two wolf lichen thalli reveals enigmatic genome architecture.</title>
        <authorList>
            <person name="McKenzie S.K."/>
            <person name="Walston R.F."/>
            <person name="Allen J.L."/>
        </authorList>
    </citation>
    <scope>NUCLEOTIDE SEQUENCE [LARGE SCALE GENOMIC DNA]</scope>
    <source>
        <strain evidence="1">WasteWater2</strain>
    </source>
</reference>
<dbReference type="OrthoDB" id="14527at2759"/>
<dbReference type="PANTHER" id="PTHR31757:SF0">
    <property type="entry name" value="SLL0781 PROTEIN"/>
    <property type="match status" value="1"/>
</dbReference>
<dbReference type="SUPFAM" id="SSF54427">
    <property type="entry name" value="NTF2-like"/>
    <property type="match status" value="1"/>
</dbReference>
<accession>A0A8H6FQY0</accession>
<gene>
    <name evidence="1" type="ORF">HO173_008617</name>
</gene>
<protein>
    <recommendedName>
        <fullName evidence="3">DUF1348-domain-containing protein</fullName>
    </recommendedName>
</protein>
<comment type="caution">
    <text evidence="1">The sequence shown here is derived from an EMBL/GenBank/DDBJ whole genome shotgun (WGS) entry which is preliminary data.</text>
</comment>
<dbReference type="RefSeq" id="XP_037162495.1">
    <property type="nucleotide sequence ID" value="XM_037310513.1"/>
</dbReference>
<keyword evidence="2" id="KW-1185">Reference proteome</keyword>
<dbReference type="AlphaFoldDB" id="A0A8H6FQY0"/>
<dbReference type="Gene3D" id="3.10.450.50">
    <property type="match status" value="1"/>
</dbReference>
<dbReference type="GeneID" id="59290271"/>
<dbReference type="EMBL" id="JACCJC010000041">
    <property type="protein sequence ID" value="KAF6233073.1"/>
    <property type="molecule type" value="Genomic_DNA"/>
</dbReference>
<dbReference type="PANTHER" id="PTHR31757">
    <property type="entry name" value="SLL0781 PROTEIN"/>
    <property type="match status" value="1"/>
</dbReference>
<proteinExistence type="predicted"/>
<dbReference type="Proteomes" id="UP000578531">
    <property type="component" value="Unassembled WGS sequence"/>
</dbReference>